<sequence>MSDPRYAIYFVPGADTPLYRFGTSVLGYDCRTGQETPFIDGVDTASWPAVVKEPKVYGFHATLKAPIRLIEGCNESDLVRAVSEFAAQRAAVAESPLALRALGSFIALVPAGDADSINDLAADCVRVFDRFRAPLTAEDRARRLASPLTARQIEHLDRWGYPYVLEEFRFHMTLTGALPPPDREQALRFLCERFEQVPNAHMLRLDRIVIARQERKSSPFRVVHEAPLR</sequence>
<dbReference type="AlphaFoldDB" id="A0A346A4P5"/>
<dbReference type="InterPro" id="IPR009389">
    <property type="entry name" value="DUF1045"/>
</dbReference>
<dbReference type="PIRSF" id="PIRSF033328">
    <property type="entry name" value="Phest_Mll4975"/>
    <property type="match status" value="1"/>
</dbReference>
<dbReference type="Proteomes" id="UP000254889">
    <property type="component" value="Chromosome"/>
</dbReference>
<keyword evidence="2" id="KW-1185">Reference proteome</keyword>
<organism evidence="1 2">
    <name type="scientific">Pseudolabrys taiwanensis</name>
    <dbReference type="NCBI Taxonomy" id="331696"/>
    <lineage>
        <taxon>Bacteria</taxon>
        <taxon>Pseudomonadati</taxon>
        <taxon>Pseudomonadota</taxon>
        <taxon>Alphaproteobacteria</taxon>
        <taxon>Hyphomicrobiales</taxon>
        <taxon>Xanthobacteraceae</taxon>
        <taxon>Pseudolabrys</taxon>
    </lineage>
</organism>
<dbReference type="NCBIfam" id="TIGR03223">
    <property type="entry name" value="Phn_opern_protn"/>
    <property type="match status" value="1"/>
</dbReference>
<reference evidence="1 2" key="1">
    <citation type="submission" date="2018-07" db="EMBL/GenBank/DDBJ databases">
        <authorList>
            <person name="Quirk P.G."/>
            <person name="Krulwich T.A."/>
        </authorList>
    </citation>
    <scope>NUCLEOTIDE SEQUENCE [LARGE SCALE GENOMIC DNA]</scope>
    <source>
        <strain evidence="1 2">CC-BB4</strain>
    </source>
</reference>
<gene>
    <name evidence="1" type="ORF">DW352_20630</name>
</gene>
<evidence type="ECO:0000313" key="2">
    <source>
        <dbReference type="Proteomes" id="UP000254889"/>
    </source>
</evidence>
<name>A0A346A4P5_9HYPH</name>
<proteinExistence type="predicted"/>
<protein>
    <submittedName>
        <fullName evidence="1">DUF1045 domain-containing protein</fullName>
    </submittedName>
</protein>
<dbReference type="Pfam" id="PF06299">
    <property type="entry name" value="DUF1045"/>
    <property type="match status" value="1"/>
</dbReference>
<evidence type="ECO:0000313" key="1">
    <source>
        <dbReference type="EMBL" id="AXK84142.1"/>
    </source>
</evidence>
<dbReference type="OrthoDB" id="4954742at2"/>
<dbReference type="KEGG" id="ptaw:DW352_20630"/>
<accession>A0A346A4P5</accession>
<dbReference type="EMBL" id="CP031417">
    <property type="protein sequence ID" value="AXK84142.1"/>
    <property type="molecule type" value="Genomic_DNA"/>
</dbReference>